<dbReference type="InterPro" id="IPR023574">
    <property type="entry name" value="Ribosomal_uL4_dom_sf"/>
</dbReference>
<dbReference type="GO" id="GO:0019843">
    <property type="term" value="F:rRNA binding"/>
    <property type="evidence" value="ECO:0007669"/>
    <property type="project" value="UniProtKB-UniRule"/>
</dbReference>
<keyword evidence="5" id="KW-0694">RNA-binding</keyword>
<dbReference type="SUPFAM" id="SSF52166">
    <property type="entry name" value="Ribosomal protein L4"/>
    <property type="match status" value="1"/>
</dbReference>
<dbReference type="GO" id="GO:0005840">
    <property type="term" value="C:ribosome"/>
    <property type="evidence" value="ECO:0007669"/>
    <property type="project" value="UniProtKB-KW"/>
</dbReference>
<sequence length="212" mass="23722">MAEIKVINLAGKELSPMNISDTIFAVEINKHLIHEVVINQLANRRVGTSSTKSRGEVTGSTKKPFRQKGTGRARQGTVKSPLMPGGGIAFGPKPRDYSYRLNRKSKKIAMKSALTAKLQDEKAWVIEDVSVKNIKTKVFADFFKTIEKNDKYNLIIISNGDEKENIIKSARNIAKTKVINVNSINVYDLVRYENVFFSKNAVSTLEEVYNAN</sequence>
<evidence type="ECO:0000313" key="8">
    <source>
        <dbReference type="Proteomes" id="UP000234857"/>
    </source>
</evidence>
<keyword evidence="5" id="KW-0699">rRNA-binding</keyword>
<dbReference type="InterPro" id="IPR002136">
    <property type="entry name" value="Ribosomal_uL4"/>
</dbReference>
<proteinExistence type="inferred from homology"/>
<evidence type="ECO:0000256" key="5">
    <source>
        <dbReference type="HAMAP-Rule" id="MF_01328"/>
    </source>
</evidence>
<evidence type="ECO:0000256" key="3">
    <source>
        <dbReference type="ARBA" id="ARBA00023274"/>
    </source>
</evidence>
<name>A0A2N5ZJK0_MUIH1</name>
<dbReference type="PANTHER" id="PTHR10746">
    <property type="entry name" value="50S RIBOSOMAL PROTEIN L4"/>
    <property type="match status" value="1"/>
</dbReference>
<dbReference type="PANTHER" id="PTHR10746:SF6">
    <property type="entry name" value="LARGE RIBOSOMAL SUBUNIT PROTEIN UL4M"/>
    <property type="match status" value="1"/>
</dbReference>
<accession>A0A2N5ZJK0</accession>
<dbReference type="GO" id="GO:0006412">
    <property type="term" value="P:translation"/>
    <property type="evidence" value="ECO:0007669"/>
    <property type="project" value="UniProtKB-UniRule"/>
</dbReference>
<dbReference type="EMBL" id="PKTG01000050">
    <property type="protein sequence ID" value="PLX18792.1"/>
    <property type="molecule type" value="Genomic_DNA"/>
</dbReference>
<evidence type="ECO:0000256" key="1">
    <source>
        <dbReference type="ARBA" id="ARBA00010528"/>
    </source>
</evidence>
<organism evidence="7 8">
    <name type="scientific">Muiribacterium halophilum</name>
    <dbReference type="NCBI Taxonomy" id="2053465"/>
    <lineage>
        <taxon>Bacteria</taxon>
        <taxon>Candidatus Muiribacteriota</taxon>
        <taxon>Candidatus Muiribacteriia</taxon>
        <taxon>Candidatus Muiribacteriales</taxon>
        <taxon>Candidatus Muiribacteriaceae</taxon>
        <taxon>Candidatus Muiribacterium</taxon>
    </lineage>
</organism>
<dbReference type="AlphaFoldDB" id="A0A2N5ZJK0"/>
<evidence type="ECO:0000256" key="2">
    <source>
        <dbReference type="ARBA" id="ARBA00022980"/>
    </source>
</evidence>
<dbReference type="GO" id="GO:0003735">
    <property type="term" value="F:structural constituent of ribosome"/>
    <property type="evidence" value="ECO:0007669"/>
    <property type="project" value="InterPro"/>
</dbReference>
<comment type="similarity">
    <text evidence="1 5">Belongs to the universal ribosomal protein uL4 family.</text>
</comment>
<comment type="subunit">
    <text evidence="5">Part of the 50S ribosomal subunit.</text>
</comment>
<dbReference type="InterPro" id="IPR013005">
    <property type="entry name" value="Ribosomal_uL4-like"/>
</dbReference>
<gene>
    <name evidence="5" type="primary">rplD</name>
    <name evidence="7" type="ORF">C0601_03605</name>
</gene>
<dbReference type="Pfam" id="PF00573">
    <property type="entry name" value="Ribosomal_L4"/>
    <property type="match status" value="1"/>
</dbReference>
<keyword evidence="2 5" id="KW-0689">Ribosomal protein</keyword>
<reference evidence="7 8" key="1">
    <citation type="submission" date="2017-11" db="EMBL/GenBank/DDBJ databases">
        <title>Genome-resolved metagenomics identifies genetic mobility, metabolic interactions, and unexpected diversity in perchlorate-reducing communities.</title>
        <authorList>
            <person name="Barnum T.P."/>
            <person name="Figueroa I.A."/>
            <person name="Carlstrom C.I."/>
            <person name="Lucas L.N."/>
            <person name="Engelbrektson A.L."/>
            <person name="Coates J.D."/>
        </authorList>
    </citation>
    <scope>NUCLEOTIDE SEQUENCE [LARGE SCALE GENOMIC DNA]</scope>
    <source>
        <strain evidence="7">BM706</strain>
    </source>
</reference>
<evidence type="ECO:0000256" key="4">
    <source>
        <dbReference type="ARBA" id="ARBA00035244"/>
    </source>
</evidence>
<dbReference type="HAMAP" id="MF_01328_B">
    <property type="entry name" value="Ribosomal_uL4_B"/>
    <property type="match status" value="1"/>
</dbReference>
<evidence type="ECO:0000256" key="6">
    <source>
        <dbReference type="SAM" id="MobiDB-lite"/>
    </source>
</evidence>
<protein>
    <recommendedName>
        <fullName evidence="4 5">Large ribosomal subunit protein uL4</fullName>
    </recommendedName>
</protein>
<keyword evidence="3 5" id="KW-0687">Ribonucleoprotein</keyword>
<evidence type="ECO:0000313" key="7">
    <source>
        <dbReference type="EMBL" id="PLX18792.1"/>
    </source>
</evidence>
<comment type="caution">
    <text evidence="7">The sequence shown here is derived from an EMBL/GenBank/DDBJ whole genome shotgun (WGS) entry which is preliminary data.</text>
</comment>
<dbReference type="Proteomes" id="UP000234857">
    <property type="component" value="Unassembled WGS sequence"/>
</dbReference>
<dbReference type="Gene3D" id="3.40.1370.10">
    <property type="match status" value="1"/>
</dbReference>
<dbReference type="NCBIfam" id="TIGR03953">
    <property type="entry name" value="rplD_bact"/>
    <property type="match status" value="1"/>
</dbReference>
<comment type="function">
    <text evidence="5">One of the primary rRNA binding proteins, this protein initially binds near the 5'-end of the 23S rRNA. It is important during the early stages of 50S assembly. It makes multiple contacts with different domains of the 23S rRNA in the assembled 50S subunit and ribosome.</text>
</comment>
<dbReference type="GO" id="GO:1990904">
    <property type="term" value="C:ribonucleoprotein complex"/>
    <property type="evidence" value="ECO:0007669"/>
    <property type="project" value="UniProtKB-KW"/>
</dbReference>
<comment type="function">
    <text evidence="5">Forms part of the polypeptide exit tunnel.</text>
</comment>
<feature type="region of interest" description="Disordered" evidence="6">
    <location>
        <begin position="47"/>
        <end position="78"/>
    </location>
</feature>